<dbReference type="NCBIfam" id="TIGR00689">
    <property type="entry name" value="rpiB_lacA_lacB"/>
    <property type="match status" value="1"/>
</dbReference>
<dbReference type="Proteomes" id="UP000686327">
    <property type="component" value="Unassembled WGS sequence"/>
</dbReference>
<dbReference type="InterPro" id="IPR004785">
    <property type="entry name" value="RpiB"/>
</dbReference>
<dbReference type="RefSeq" id="WP_216375095.1">
    <property type="nucleotide sequence ID" value="NZ_JAGRYT010000042.1"/>
</dbReference>
<dbReference type="NCBIfam" id="NF004051">
    <property type="entry name" value="PRK05571.1"/>
    <property type="match status" value="1"/>
</dbReference>
<dbReference type="Pfam" id="PF02502">
    <property type="entry name" value="LacAB_rpiB"/>
    <property type="match status" value="1"/>
</dbReference>
<accession>A0ABS6DEV1</accession>
<evidence type="ECO:0000313" key="3">
    <source>
        <dbReference type="EMBL" id="MBU4681710.1"/>
    </source>
</evidence>
<evidence type="ECO:0000313" key="4">
    <source>
        <dbReference type="Proteomes" id="UP000686327"/>
    </source>
</evidence>
<dbReference type="GO" id="GO:0004751">
    <property type="term" value="F:ribose-5-phosphate isomerase activity"/>
    <property type="evidence" value="ECO:0007669"/>
    <property type="project" value="UniProtKB-EC"/>
</dbReference>
<keyword evidence="4" id="KW-1185">Reference proteome</keyword>
<dbReference type="PIRSF" id="PIRSF005384">
    <property type="entry name" value="RpiB_LacA_B"/>
    <property type="match status" value="1"/>
</dbReference>
<gene>
    <name evidence="3" type="primary">rpiB</name>
    <name evidence="3" type="ORF">KC222_06780</name>
</gene>
<protein>
    <submittedName>
        <fullName evidence="3">Ribose 5-phosphate isomerase B</fullName>
        <ecNumber evidence="3">5.3.1.6</ecNumber>
    </submittedName>
</protein>
<organism evidence="3 4">
    <name type="scientific">Cedecea davisae</name>
    <dbReference type="NCBI Taxonomy" id="158484"/>
    <lineage>
        <taxon>Bacteria</taxon>
        <taxon>Pseudomonadati</taxon>
        <taxon>Pseudomonadota</taxon>
        <taxon>Gammaproteobacteria</taxon>
        <taxon>Enterobacterales</taxon>
        <taxon>Enterobacteriaceae</taxon>
        <taxon>Cedecea</taxon>
    </lineage>
</organism>
<reference evidence="4" key="1">
    <citation type="submission" date="2023-07" db="EMBL/GenBank/DDBJ databases">
        <title>Cedecea davisae an AmpC producer and its therapeutic implications.</title>
        <authorList>
            <person name="Notter J."/>
        </authorList>
    </citation>
    <scope>NUCLEOTIDE SEQUENCE [LARGE SCALE GENOMIC DNA]</scope>
    <source>
        <strain evidence="4">1</strain>
    </source>
</reference>
<dbReference type="PANTHER" id="PTHR43732">
    <property type="entry name" value="RIBOSE 5-PHOSPHATE ISOMERASE-RELATED"/>
    <property type="match status" value="1"/>
</dbReference>
<evidence type="ECO:0000256" key="2">
    <source>
        <dbReference type="ARBA" id="ARBA00023235"/>
    </source>
</evidence>
<proteinExistence type="inferred from homology"/>
<comment type="caution">
    <text evidence="3">The sequence shown here is derived from an EMBL/GenBank/DDBJ whole genome shotgun (WGS) entry which is preliminary data.</text>
</comment>
<dbReference type="EC" id="5.3.1.6" evidence="3"/>
<dbReference type="InterPro" id="IPR051812">
    <property type="entry name" value="SPI_LacAB/RpiB"/>
</dbReference>
<keyword evidence="2 3" id="KW-0413">Isomerase</keyword>
<dbReference type="EMBL" id="JAGRYU010000010">
    <property type="protein sequence ID" value="MBU4681710.1"/>
    <property type="molecule type" value="Genomic_DNA"/>
</dbReference>
<evidence type="ECO:0000256" key="1">
    <source>
        <dbReference type="ARBA" id="ARBA00008754"/>
    </source>
</evidence>
<sequence>MKKIAFGCDHVGFLLKEDIVAHLLEQGIEVVDKGTWSGERTDYPLYASAVAGAVVSGEVEGGILICGTGVGISISANKFPGIRAVVCSEPYSAQLSRQHNNTNILAFGSRVVGLELAKMIVDSWLAGQFEGGRHQVRVEAISALEQPRI</sequence>
<name>A0ABS6DEV1_9ENTR</name>
<comment type="similarity">
    <text evidence="1">Belongs to the LacAB/RpiB family.</text>
</comment>
<dbReference type="InterPro" id="IPR003500">
    <property type="entry name" value="RpiB_LacA_LacB"/>
</dbReference>
<dbReference type="PANTHER" id="PTHR43732:SF1">
    <property type="entry name" value="RIBOSE 5-PHOSPHATE ISOMERASE"/>
    <property type="match status" value="1"/>
</dbReference>
<dbReference type="NCBIfam" id="TIGR01120">
    <property type="entry name" value="rpiB"/>
    <property type="match status" value="1"/>
</dbReference>